<dbReference type="Proteomes" id="UP001064048">
    <property type="component" value="Chromosome 24"/>
</dbReference>
<keyword evidence="2" id="KW-1185">Reference proteome</keyword>
<reference evidence="1 2" key="1">
    <citation type="journal article" date="2022" name="Genome Biol. Evol.">
        <title>The Spruce Budworm Genome: Reconstructing the Evolutionary History of Antifreeze Proteins.</title>
        <authorList>
            <person name="Beliveau C."/>
            <person name="Gagne P."/>
            <person name="Picq S."/>
            <person name="Vernygora O."/>
            <person name="Keeling C.I."/>
            <person name="Pinkney K."/>
            <person name="Doucet D."/>
            <person name="Wen F."/>
            <person name="Johnston J.S."/>
            <person name="Maaroufi H."/>
            <person name="Boyle B."/>
            <person name="Laroche J."/>
            <person name="Dewar K."/>
            <person name="Juretic N."/>
            <person name="Blackburn G."/>
            <person name="Nisole A."/>
            <person name="Brunet B."/>
            <person name="Brandao M."/>
            <person name="Lumley L."/>
            <person name="Duan J."/>
            <person name="Quan G."/>
            <person name="Lucarotti C.J."/>
            <person name="Roe A.D."/>
            <person name="Sperling F.A.H."/>
            <person name="Levesque R.C."/>
            <person name="Cusson M."/>
        </authorList>
    </citation>
    <scope>NUCLEOTIDE SEQUENCE [LARGE SCALE GENOMIC DNA]</scope>
    <source>
        <strain evidence="1">Glfc:IPQL:Cfum</strain>
    </source>
</reference>
<sequence>MRVSWWSKVAGTHSSGKDSPRPSREAVSAPALITARAVAGLAAAGCFVVVPVYVKEIAEDAWRGALASLTMTICKLGVIFVYAVGMFLPYGQNQAVYLSVAAVHVVLFSFMPESPNYLLKNGREKPARSDVRVRDKATFSALRVTLMLMALQTLSGCFALMNYASDVFARTGAAWSADGLALLMGSLQLAGSFFTTHWKKIKVPTYGNILTTSLYNELFRQNTMAKHCSVHVCVQIPLGCSSGVVSVCMAALATYFATLAGPAWLPVAAVCLCILAYGAGLAPVPMVIMAEVFSFQSRPGNRAHDASTNGRSINGAIILLQFNDCSFLHACRELLGPYVVFYVFAAVTLWGVLYTILWVPETKGKSLAEIQAYWVKPEPVFV</sequence>
<proteinExistence type="predicted"/>
<organism evidence="1 2">
    <name type="scientific">Choristoneura fumiferana</name>
    <name type="common">Spruce budworm moth</name>
    <name type="synonym">Archips fumiferana</name>
    <dbReference type="NCBI Taxonomy" id="7141"/>
    <lineage>
        <taxon>Eukaryota</taxon>
        <taxon>Metazoa</taxon>
        <taxon>Ecdysozoa</taxon>
        <taxon>Arthropoda</taxon>
        <taxon>Hexapoda</taxon>
        <taxon>Insecta</taxon>
        <taxon>Pterygota</taxon>
        <taxon>Neoptera</taxon>
        <taxon>Endopterygota</taxon>
        <taxon>Lepidoptera</taxon>
        <taxon>Glossata</taxon>
        <taxon>Ditrysia</taxon>
        <taxon>Tortricoidea</taxon>
        <taxon>Tortricidae</taxon>
        <taxon>Tortricinae</taxon>
        <taxon>Choristoneura</taxon>
    </lineage>
</organism>
<gene>
    <name evidence="1" type="ORF">MSG28_013763</name>
</gene>
<evidence type="ECO:0000313" key="1">
    <source>
        <dbReference type="EMBL" id="KAI8432828.1"/>
    </source>
</evidence>
<name>A0ACC0K8N7_CHOFU</name>
<protein>
    <submittedName>
        <fullName evidence="1">Uncharacterized protein</fullName>
    </submittedName>
</protein>
<evidence type="ECO:0000313" key="2">
    <source>
        <dbReference type="Proteomes" id="UP001064048"/>
    </source>
</evidence>
<comment type="caution">
    <text evidence="1">The sequence shown here is derived from an EMBL/GenBank/DDBJ whole genome shotgun (WGS) entry which is preliminary data.</text>
</comment>
<accession>A0ACC0K8N7</accession>
<dbReference type="EMBL" id="CM046124">
    <property type="protein sequence ID" value="KAI8432828.1"/>
    <property type="molecule type" value="Genomic_DNA"/>
</dbReference>